<dbReference type="AlphaFoldDB" id="A0A0F9PVH2"/>
<gene>
    <name evidence="1" type="ORF">LCGC14_0795680</name>
</gene>
<reference evidence="1" key="1">
    <citation type="journal article" date="2015" name="Nature">
        <title>Complex archaea that bridge the gap between prokaryotes and eukaryotes.</title>
        <authorList>
            <person name="Spang A."/>
            <person name="Saw J.H."/>
            <person name="Jorgensen S.L."/>
            <person name="Zaremba-Niedzwiedzka K."/>
            <person name="Martijn J."/>
            <person name="Lind A.E."/>
            <person name="van Eijk R."/>
            <person name="Schleper C."/>
            <person name="Guy L."/>
            <person name="Ettema T.J."/>
        </authorList>
    </citation>
    <scope>NUCLEOTIDE SEQUENCE</scope>
</reference>
<organism evidence="1">
    <name type="scientific">marine sediment metagenome</name>
    <dbReference type="NCBI Taxonomy" id="412755"/>
    <lineage>
        <taxon>unclassified sequences</taxon>
        <taxon>metagenomes</taxon>
        <taxon>ecological metagenomes</taxon>
    </lineage>
</organism>
<feature type="non-terminal residue" evidence="1">
    <location>
        <position position="1"/>
    </location>
</feature>
<comment type="caution">
    <text evidence="1">The sequence shown here is derived from an EMBL/GenBank/DDBJ whole genome shotgun (WGS) entry which is preliminary data.</text>
</comment>
<dbReference type="EMBL" id="LAZR01002118">
    <property type="protein sequence ID" value="KKN34219.1"/>
    <property type="molecule type" value="Genomic_DNA"/>
</dbReference>
<evidence type="ECO:0000313" key="1">
    <source>
        <dbReference type="EMBL" id="KKN34219.1"/>
    </source>
</evidence>
<proteinExistence type="predicted"/>
<protein>
    <submittedName>
        <fullName evidence="1">Uncharacterized protein</fullName>
    </submittedName>
</protein>
<sequence length="412" mass="49395">SGDNNTDGNLECPTCHEKRVGHPEFILCAKCQDSVDMQDIIYDNNSGFGYCKVCSSRLIRDEFVVNKYITLKLRGNKTIIYIDGEEISQCMYLFMNIPEIEAQDEECVNIDEFKNKYSAELELETDAEKYSITPETEFWGHCSNLQAWIENDYNPNILHSNLALPLLARLCTKDIRIFNSLLFHLDEMWKAYKTHDRKMFVMATYEELVFNCIIKYEIAKEDMENSTFIRAMHFKHLFILIDNFRNFMYEYVKYGLARGERIVLEIADDYYHKFWWDKEVDRNGMGNTEWLKFQKRRNKWEKKIYGSNLRYRRWLRHLRNRDVSIESNEEGYLAYVWSIRNCNGNRYYNGWDKLKEKCISKVRNIYLSEGIEYVKYLEWTYQFCNGWNGSHCLNRYAVRYKDGTLAIRHLVL</sequence>
<name>A0A0F9PVH2_9ZZZZ</name>
<accession>A0A0F9PVH2</accession>